<evidence type="ECO:0000313" key="3">
    <source>
        <dbReference type="Proteomes" id="UP000689967"/>
    </source>
</evidence>
<keyword evidence="2" id="KW-0489">Methyltransferase</keyword>
<dbReference type="GO" id="GO:0032259">
    <property type="term" value="P:methylation"/>
    <property type="evidence" value="ECO:0007669"/>
    <property type="project" value="UniProtKB-KW"/>
</dbReference>
<gene>
    <name evidence="2" type="ORF">JJQ90_03620</name>
</gene>
<evidence type="ECO:0000259" key="1">
    <source>
        <dbReference type="Pfam" id="PF08241"/>
    </source>
</evidence>
<keyword evidence="2" id="KW-0808">Transferase</keyword>
<feature type="domain" description="Methyltransferase type 11" evidence="1">
    <location>
        <begin position="14"/>
        <end position="101"/>
    </location>
</feature>
<keyword evidence="3" id="KW-1185">Reference proteome</keyword>
<reference evidence="2 3" key="1">
    <citation type="submission" date="2021-01" db="EMBL/GenBank/DDBJ databases">
        <title>Roseomonas sp. nov, a bacterium isolated from an oil production mixture in Yumen Oilfield.</title>
        <authorList>
            <person name="Wu D."/>
        </authorList>
    </citation>
    <scope>NUCLEOTIDE SEQUENCE [LARGE SCALE GENOMIC DNA]</scope>
    <source>
        <strain evidence="2 3">ROY-5-3</strain>
    </source>
</reference>
<dbReference type="InterPro" id="IPR013216">
    <property type="entry name" value="Methyltransf_11"/>
</dbReference>
<organism evidence="2 3">
    <name type="scientific">Falsiroseomonas oleicola</name>
    <dbReference type="NCBI Taxonomy" id="2801474"/>
    <lineage>
        <taxon>Bacteria</taxon>
        <taxon>Pseudomonadati</taxon>
        <taxon>Pseudomonadota</taxon>
        <taxon>Alphaproteobacteria</taxon>
        <taxon>Acetobacterales</taxon>
        <taxon>Roseomonadaceae</taxon>
        <taxon>Falsiroseomonas</taxon>
    </lineage>
</organism>
<accession>A0ABS6H294</accession>
<proteinExistence type="predicted"/>
<name>A0ABS6H294_9PROT</name>
<dbReference type="EMBL" id="JAERQM010000001">
    <property type="protein sequence ID" value="MBU8542776.1"/>
    <property type="molecule type" value="Genomic_DNA"/>
</dbReference>
<protein>
    <submittedName>
        <fullName evidence="2">Class I SAM-dependent methyltransferase</fullName>
    </submittedName>
</protein>
<sequence length="198" mass="21376">MDTLPPQIQTRCVLHVGCGAASPDKLPGHFFPAGEWREIRLDIDPDVAPDVVSSITDMAAVPNGSVDAVWSSHNLEHLFPHEVPLALREFRRVLKPDGFALMTMPDLQQVAKLVAEDRLTEPAYMSPMGPITPLDMLYGHGGSLAQGNAFMGHRGGFTARSLESSLLAAGFPIVRVVRDQSFALWATAYMGGGSATRP</sequence>
<dbReference type="RefSeq" id="WP_216873072.1">
    <property type="nucleotide sequence ID" value="NZ_JAERQM010000001.1"/>
</dbReference>
<dbReference type="Proteomes" id="UP000689967">
    <property type="component" value="Unassembled WGS sequence"/>
</dbReference>
<dbReference type="GO" id="GO:0008168">
    <property type="term" value="F:methyltransferase activity"/>
    <property type="evidence" value="ECO:0007669"/>
    <property type="project" value="UniProtKB-KW"/>
</dbReference>
<dbReference type="Pfam" id="PF08241">
    <property type="entry name" value="Methyltransf_11"/>
    <property type="match status" value="1"/>
</dbReference>
<evidence type="ECO:0000313" key="2">
    <source>
        <dbReference type="EMBL" id="MBU8542776.1"/>
    </source>
</evidence>
<dbReference type="CDD" id="cd02440">
    <property type="entry name" value="AdoMet_MTases"/>
    <property type="match status" value="1"/>
</dbReference>
<comment type="caution">
    <text evidence="2">The sequence shown here is derived from an EMBL/GenBank/DDBJ whole genome shotgun (WGS) entry which is preliminary data.</text>
</comment>